<evidence type="ECO:0000259" key="7">
    <source>
        <dbReference type="PROSITE" id="PS50808"/>
    </source>
</evidence>
<dbReference type="SUPFAM" id="SSF57667">
    <property type="entry name" value="beta-beta-alpha zinc fingers"/>
    <property type="match status" value="1"/>
</dbReference>
<dbReference type="SUPFAM" id="SSF140996">
    <property type="entry name" value="Hermes dimerisation domain"/>
    <property type="match status" value="1"/>
</dbReference>
<sequence>MTLINNEKDQTFEPTQIVEESQETRLEENENEEDDLKKRSFVWDHFKYEKNITSAKCPYCKRMIKCDSKKNGTSGLGKHLKMYCRQSPCYKLPDKKQKTLNFSPPQPLSGKSDVKGNMYNQVACRMALARMCIKDNRPFSIVEDEGFVEYSSTLNPKFKLPSRWTVARDCFNIYKEESKMNSRTLQSIWMNTFWMIEMAIEDLKMLCHAIVGIVFVGMSNCVKVFLKTYYWDVLVGRPLLNTVAAL</sequence>
<feature type="domain" description="BED-type" evidence="7">
    <location>
        <begin position="37"/>
        <end position="96"/>
    </location>
</feature>
<evidence type="ECO:0000313" key="10">
    <source>
        <dbReference type="Proteomes" id="UP001472677"/>
    </source>
</evidence>
<dbReference type="PANTHER" id="PTHR46481">
    <property type="entry name" value="ZINC FINGER BED DOMAIN-CONTAINING PROTEIN 4"/>
    <property type="match status" value="1"/>
</dbReference>
<gene>
    <name evidence="9" type="ORF">V6N12_007025</name>
    <name evidence="8" type="ORF">V6N12_073761</name>
</gene>
<dbReference type="Gene3D" id="1.10.10.1070">
    <property type="entry name" value="Zinc finger, BED domain-containing"/>
    <property type="match status" value="1"/>
</dbReference>
<dbReference type="SMART" id="SM00614">
    <property type="entry name" value="ZnF_BED"/>
    <property type="match status" value="1"/>
</dbReference>
<organism evidence="8 10">
    <name type="scientific">Hibiscus sabdariffa</name>
    <name type="common">roselle</name>
    <dbReference type="NCBI Taxonomy" id="183260"/>
    <lineage>
        <taxon>Eukaryota</taxon>
        <taxon>Viridiplantae</taxon>
        <taxon>Streptophyta</taxon>
        <taxon>Embryophyta</taxon>
        <taxon>Tracheophyta</taxon>
        <taxon>Spermatophyta</taxon>
        <taxon>Magnoliopsida</taxon>
        <taxon>eudicotyledons</taxon>
        <taxon>Gunneridae</taxon>
        <taxon>Pentapetalae</taxon>
        <taxon>rosids</taxon>
        <taxon>malvids</taxon>
        <taxon>Malvales</taxon>
        <taxon>Malvaceae</taxon>
        <taxon>Malvoideae</taxon>
        <taxon>Hibiscus</taxon>
    </lineage>
</organism>
<name>A0ABR2CV57_9ROSI</name>
<evidence type="ECO:0000256" key="3">
    <source>
        <dbReference type="ARBA" id="ARBA00022833"/>
    </source>
</evidence>
<dbReference type="PROSITE" id="PS50808">
    <property type="entry name" value="ZF_BED"/>
    <property type="match status" value="1"/>
</dbReference>
<keyword evidence="5" id="KW-0804">Transcription</keyword>
<accession>A0ABR2CV57</accession>
<dbReference type="InterPro" id="IPR052035">
    <property type="entry name" value="ZnF_BED_domain_contain"/>
</dbReference>
<dbReference type="EMBL" id="JBBPBM010000009">
    <property type="protein sequence ID" value="KAK8568476.1"/>
    <property type="molecule type" value="Genomic_DNA"/>
</dbReference>
<evidence type="ECO:0000313" key="8">
    <source>
        <dbReference type="EMBL" id="KAK8523050.1"/>
    </source>
</evidence>
<keyword evidence="3" id="KW-0862">Zinc</keyword>
<dbReference type="InterPro" id="IPR003656">
    <property type="entry name" value="Znf_BED"/>
</dbReference>
<keyword evidence="1" id="KW-0479">Metal-binding</keyword>
<comment type="caution">
    <text evidence="8">The sequence shown here is derived from an EMBL/GenBank/DDBJ whole genome shotgun (WGS) entry which is preliminary data.</text>
</comment>
<keyword evidence="4" id="KW-0805">Transcription regulation</keyword>
<evidence type="ECO:0000256" key="4">
    <source>
        <dbReference type="ARBA" id="ARBA00023015"/>
    </source>
</evidence>
<protein>
    <recommendedName>
        <fullName evidence="7">BED-type domain-containing protein</fullName>
    </recommendedName>
</protein>
<dbReference type="EMBL" id="JBBPBM010000044">
    <property type="protein sequence ID" value="KAK8523050.1"/>
    <property type="molecule type" value="Genomic_DNA"/>
</dbReference>
<dbReference type="Proteomes" id="UP001472677">
    <property type="component" value="Unassembled WGS sequence"/>
</dbReference>
<evidence type="ECO:0000256" key="1">
    <source>
        <dbReference type="ARBA" id="ARBA00022723"/>
    </source>
</evidence>
<evidence type="ECO:0000256" key="6">
    <source>
        <dbReference type="PROSITE-ProRule" id="PRU00027"/>
    </source>
</evidence>
<evidence type="ECO:0000256" key="2">
    <source>
        <dbReference type="ARBA" id="ARBA00022771"/>
    </source>
</evidence>
<dbReference type="Pfam" id="PF02892">
    <property type="entry name" value="zf-BED"/>
    <property type="match status" value="1"/>
</dbReference>
<dbReference type="PANTHER" id="PTHR46481:SF8">
    <property type="entry name" value="ZINC FINGER BED DOMAIN-CONTAINING PROTEIN RICESLEEPER 1-LIKE"/>
    <property type="match status" value="1"/>
</dbReference>
<keyword evidence="2 6" id="KW-0863">Zinc-finger</keyword>
<keyword evidence="10" id="KW-1185">Reference proteome</keyword>
<evidence type="ECO:0000313" key="9">
    <source>
        <dbReference type="EMBL" id="KAK8568476.1"/>
    </source>
</evidence>
<dbReference type="InterPro" id="IPR036236">
    <property type="entry name" value="Znf_C2H2_sf"/>
</dbReference>
<evidence type="ECO:0000256" key="5">
    <source>
        <dbReference type="ARBA" id="ARBA00023163"/>
    </source>
</evidence>
<reference evidence="8 10" key="1">
    <citation type="journal article" date="2024" name="G3 (Bethesda)">
        <title>Genome assembly of Hibiscus sabdariffa L. provides insights into metabolisms of medicinal natural products.</title>
        <authorList>
            <person name="Kim T."/>
        </authorList>
    </citation>
    <scope>NUCLEOTIDE SEQUENCE [LARGE SCALE GENOMIC DNA]</scope>
    <source>
        <strain evidence="8">TK-2024</strain>
        <tissue evidence="8">Old leaves</tissue>
    </source>
</reference>
<proteinExistence type="predicted"/>